<evidence type="ECO:0000313" key="1">
    <source>
        <dbReference type="EMBL" id="SDU86896.1"/>
    </source>
</evidence>
<accession>A0A1H2M326</accession>
<gene>
    <name evidence="1" type="ORF">SAMN04488563_6937</name>
</gene>
<organism evidence="1 2">
    <name type="scientific">Jiangella alkaliphila</name>
    <dbReference type="NCBI Taxonomy" id="419479"/>
    <lineage>
        <taxon>Bacteria</taxon>
        <taxon>Bacillati</taxon>
        <taxon>Actinomycetota</taxon>
        <taxon>Actinomycetes</taxon>
        <taxon>Jiangellales</taxon>
        <taxon>Jiangellaceae</taxon>
        <taxon>Jiangella</taxon>
    </lineage>
</organism>
<proteinExistence type="predicted"/>
<reference evidence="2" key="1">
    <citation type="submission" date="2016-10" db="EMBL/GenBank/DDBJ databases">
        <authorList>
            <person name="Varghese N."/>
            <person name="Submissions S."/>
        </authorList>
    </citation>
    <scope>NUCLEOTIDE SEQUENCE [LARGE SCALE GENOMIC DNA]</scope>
    <source>
        <strain evidence="2">DSM 45079</strain>
    </source>
</reference>
<protein>
    <submittedName>
        <fullName evidence="1">Uncharacterized protein</fullName>
    </submittedName>
</protein>
<dbReference type="AlphaFoldDB" id="A0A1H2M326"/>
<keyword evidence="2" id="KW-1185">Reference proteome</keyword>
<name>A0A1H2M326_9ACTN</name>
<dbReference type="EMBL" id="LT629791">
    <property type="protein sequence ID" value="SDU86896.1"/>
    <property type="molecule type" value="Genomic_DNA"/>
</dbReference>
<dbReference type="STRING" id="419479.SAMN04488563_6937"/>
<dbReference type="Proteomes" id="UP000182977">
    <property type="component" value="Chromosome I"/>
</dbReference>
<evidence type="ECO:0000313" key="2">
    <source>
        <dbReference type="Proteomes" id="UP000182977"/>
    </source>
</evidence>
<sequence length="68" mass="7651">MTVRVQDEVAPAYRAHCPTCRKSGRQFRSYGLAEQAAGGHTDKFRHTTYVIDHYGVRVTGSTQRPEPT</sequence>